<dbReference type="InterPro" id="IPR000182">
    <property type="entry name" value="GNAT_dom"/>
</dbReference>
<dbReference type="GO" id="GO:0008999">
    <property type="term" value="F:protein-N-terminal-alanine acetyltransferase activity"/>
    <property type="evidence" value="ECO:0007669"/>
    <property type="project" value="TreeGrafter"/>
</dbReference>
<feature type="domain" description="N-acetyltransferase" evidence="1">
    <location>
        <begin position="19"/>
        <end position="179"/>
    </location>
</feature>
<reference evidence="2" key="2">
    <citation type="submission" date="2016-01" db="EMBL/GenBank/DDBJ databases">
        <authorList>
            <person name="McClelland M."/>
            <person name="Jain A."/>
            <person name="Saraogi P."/>
            <person name="Mendelson R."/>
            <person name="Westerman R."/>
            <person name="SanMiguel P."/>
            <person name="Csonka L."/>
        </authorList>
    </citation>
    <scope>NUCLEOTIDE SEQUENCE</scope>
    <source>
        <strain evidence="2">M19</strain>
    </source>
</reference>
<name>A0A163LVK8_9BACI</name>
<evidence type="ECO:0000313" key="2">
    <source>
        <dbReference type="EMBL" id="KZE51167.1"/>
    </source>
</evidence>
<dbReference type="PANTHER" id="PTHR43792">
    <property type="entry name" value="GNAT FAMILY, PUTATIVE (AFU_ORTHOLOGUE AFUA_3G00765)-RELATED-RELATED"/>
    <property type="match status" value="1"/>
</dbReference>
<evidence type="ECO:0000313" key="4">
    <source>
        <dbReference type="Proteomes" id="UP000076510"/>
    </source>
</evidence>
<organism evidence="2 4">
    <name type="scientific">Rossellomorea marisflavi</name>
    <dbReference type="NCBI Taxonomy" id="189381"/>
    <lineage>
        <taxon>Bacteria</taxon>
        <taxon>Bacillati</taxon>
        <taxon>Bacillota</taxon>
        <taxon>Bacilli</taxon>
        <taxon>Bacillales</taxon>
        <taxon>Bacillaceae</taxon>
        <taxon>Rossellomorea</taxon>
    </lineage>
</organism>
<evidence type="ECO:0000259" key="1">
    <source>
        <dbReference type="PROSITE" id="PS51186"/>
    </source>
</evidence>
<comment type="caution">
    <text evidence="2">The sequence shown here is derived from an EMBL/GenBank/DDBJ whole genome shotgun (WGS) entry which is preliminary data.</text>
</comment>
<proteinExistence type="predicted"/>
<dbReference type="Gene3D" id="3.40.630.30">
    <property type="match status" value="1"/>
</dbReference>
<dbReference type="PANTHER" id="PTHR43792:SF9">
    <property type="entry name" value="RIBOSOMAL-PROTEIN-ALANINE ACETYLTRANSFERASE"/>
    <property type="match status" value="1"/>
</dbReference>
<dbReference type="OrthoDB" id="9785602at2"/>
<dbReference type="PROSITE" id="PS51186">
    <property type="entry name" value="GNAT"/>
    <property type="match status" value="1"/>
</dbReference>
<gene>
    <name evidence="2" type="ORF">AV649_17555</name>
    <name evidence="3" type="ORF">FZC83_07125</name>
</gene>
<dbReference type="RefSeq" id="WP_048006920.1">
    <property type="nucleotide sequence ID" value="NZ_CP047095.1"/>
</dbReference>
<dbReference type="EMBL" id="LQQY01000009">
    <property type="protein sequence ID" value="KZE51167.1"/>
    <property type="molecule type" value="Genomic_DNA"/>
</dbReference>
<sequence>MTTIQSIYSNPPIFETERLLLRKIAATDLDDMFRYASDPEVTKYVLWDTHQTLEDTRQFLDYALEAYRNEEVSPWGIECKENGKFIGTIDFVSWSERHRTAEIGYTIGRPYWGKGYMTEAARELLKFGFEHMDLLRIQARCFPENIGSERVMQKLGMTYEGTLRQAMNLRGTQMDLKQYSILREEFFSNEGH</sequence>
<dbReference type="Proteomes" id="UP000076510">
    <property type="component" value="Unassembled WGS sequence"/>
</dbReference>
<reference evidence="4" key="1">
    <citation type="submission" date="2016-01" db="EMBL/GenBank/DDBJ databases">
        <title>Whole genome sequencing of Bhargavaea cecembensis T14.</title>
        <authorList>
            <person name="Hong K.W."/>
        </authorList>
    </citation>
    <scope>NUCLEOTIDE SEQUENCE [LARGE SCALE GENOMIC DNA]</scope>
    <source>
        <strain evidence="4">M19</strain>
    </source>
</reference>
<dbReference type="AlphaFoldDB" id="A0A163LVK8"/>
<dbReference type="SUPFAM" id="SSF55729">
    <property type="entry name" value="Acyl-CoA N-acyltransferases (Nat)"/>
    <property type="match status" value="1"/>
</dbReference>
<dbReference type="Pfam" id="PF13302">
    <property type="entry name" value="Acetyltransf_3"/>
    <property type="match status" value="1"/>
</dbReference>
<dbReference type="GO" id="GO:0005737">
    <property type="term" value="C:cytoplasm"/>
    <property type="evidence" value="ECO:0007669"/>
    <property type="project" value="TreeGrafter"/>
</dbReference>
<dbReference type="Proteomes" id="UP000322997">
    <property type="component" value="Unassembled WGS sequence"/>
</dbReference>
<dbReference type="InterPro" id="IPR051531">
    <property type="entry name" value="N-acetyltransferase"/>
</dbReference>
<dbReference type="EMBL" id="VTEQ01000002">
    <property type="protein sequence ID" value="TYS54713.1"/>
    <property type="molecule type" value="Genomic_DNA"/>
</dbReference>
<accession>A0A163LVK8</accession>
<evidence type="ECO:0000313" key="3">
    <source>
        <dbReference type="EMBL" id="TYS54713.1"/>
    </source>
</evidence>
<dbReference type="PATRIC" id="fig|189381.9.peg.592"/>
<keyword evidence="2" id="KW-0808">Transferase</keyword>
<protein>
    <submittedName>
        <fullName evidence="2">GCN5 family acetyltransferase</fullName>
    </submittedName>
    <submittedName>
        <fullName evidence="3">GNAT family N-acetyltransferase</fullName>
    </submittedName>
</protein>
<dbReference type="InterPro" id="IPR016181">
    <property type="entry name" value="Acyl_CoA_acyltransferase"/>
</dbReference>
<reference evidence="3 5" key="3">
    <citation type="submission" date="2019-08" db="EMBL/GenBank/DDBJ databases">
        <title>Bacillus genomes from the desert of Cuatro Cienegas, Coahuila.</title>
        <authorList>
            <person name="Olmedo-Alvarez G."/>
        </authorList>
    </citation>
    <scope>NUCLEOTIDE SEQUENCE [LARGE SCALE GENOMIC DNA]</scope>
    <source>
        <strain evidence="3 5">CH108_3D</strain>
    </source>
</reference>
<evidence type="ECO:0000313" key="5">
    <source>
        <dbReference type="Proteomes" id="UP000322997"/>
    </source>
</evidence>